<feature type="region of interest" description="Disordered" evidence="1">
    <location>
        <begin position="1"/>
        <end position="302"/>
    </location>
</feature>
<proteinExistence type="predicted"/>
<evidence type="ECO:0000256" key="1">
    <source>
        <dbReference type="SAM" id="MobiDB-lite"/>
    </source>
</evidence>
<organism evidence="2 3">
    <name type="scientific">Chara braunii</name>
    <name type="common">Braun's stonewort</name>
    <dbReference type="NCBI Taxonomy" id="69332"/>
    <lineage>
        <taxon>Eukaryota</taxon>
        <taxon>Viridiplantae</taxon>
        <taxon>Streptophyta</taxon>
        <taxon>Charophyceae</taxon>
        <taxon>Charales</taxon>
        <taxon>Characeae</taxon>
        <taxon>Chara</taxon>
    </lineage>
</organism>
<gene>
    <name evidence="2" type="ORF">CBR_g44328</name>
</gene>
<feature type="compositionally biased region" description="Polar residues" evidence="1">
    <location>
        <begin position="260"/>
        <end position="281"/>
    </location>
</feature>
<reference evidence="2 3" key="1">
    <citation type="journal article" date="2018" name="Cell">
        <title>The Chara Genome: Secondary Complexity and Implications for Plant Terrestrialization.</title>
        <authorList>
            <person name="Nishiyama T."/>
            <person name="Sakayama H."/>
            <person name="Vries J.D."/>
            <person name="Buschmann H."/>
            <person name="Saint-Marcoux D."/>
            <person name="Ullrich K.K."/>
            <person name="Haas F.B."/>
            <person name="Vanderstraeten L."/>
            <person name="Becker D."/>
            <person name="Lang D."/>
            <person name="Vosolsobe S."/>
            <person name="Rombauts S."/>
            <person name="Wilhelmsson P.K.I."/>
            <person name="Janitza P."/>
            <person name="Kern R."/>
            <person name="Heyl A."/>
            <person name="Rumpler F."/>
            <person name="Villalobos L.I.A.C."/>
            <person name="Clay J.M."/>
            <person name="Skokan R."/>
            <person name="Toyoda A."/>
            <person name="Suzuki Y."/>
            <person name="Kagoshima H."/>
            <person name="Schijlen E."/>
            <person name="Tajeshwar N."/>
            <person name="Catarino B."/>
            <person name="Hetherington A.J."/>
            <person name="Saltykova A."/>
            <person name="Bonnot C."/>
            <person name="Breuninger H."/>
            <person name="Symeonidi A."/>
            <person name="Radhakrishnan G.V."/>
            <person name="Van Nieuwerburgh F."/>
            <person name="Deforce D."/>
            <person name="Chang C."/>
            <person name="Karol K.G."/>
            <person name="Hedrich R."/>
            <person name="Ulvskov P."/>
            <person name="Glockner G."/>
            <person name="Delwiche C.F."/>
            <person name="Petrasek J."/>
            <person name="Van de Peer Y."/>
            <person name="Friml J."/>
            <person name="Beilby M."/>
            <person name="Dolan L."/>
            <person name="Kohara Y."/>
            <person name="Sugano S."/>
            <person name="Fujiyama A."/>
            <person name="Delaux P.-M."/>
            <person name="Quint M."/>
            <person name="TheiBen G."/>
            <person name="Hagemann M."/>
            <person name="Harholt J."/>
            <person name="Dunand C."/>
            <person name="Zachgo S."/>
            <person name="Langdale J."/>
            <person name="Maumus F."/>
            <person name="Straeten D.V.D."/>
            <person name="Gould S.B."/>
            <person name="Rensing S.A."/>
        </authorList>
    </citation>
    <scope>NUCLEOTIDE SEQUENCE [LARGE SCALE GENOMIC DNA]</scope>
    <source>
        <strain evidence="2 3">S276</strain>
    </source>
</reference>
<dbReference type="AlphaFoldDB" id="A0A388K308"/>
<keyword evidence="3" id="KW-1185">Reference proteome</keyword>
<dbReference type="EMBL" id="BFEA01000050">
    <property type="protein sequence ID" value="GBG64442.1"/>
    <property type="molecule type" value="Genomic_DNA"/>
</dbReference>
<comment type="caution">
    <text evidence="2">The sequence shown here is derived from an EMBL/GenBank/DDBJ whole genome shotgun (WGS) entry which is preliminary data.</text>
</comment>
<feature type="compositionally biased region" description="Low complexity" evidence="1">
    <location>
        <begin position="178"/>
        <end position="191"/>
    </location>
</feature>
<sequence>MNGEVIDRRRRKGEGNCGEQQGESSPSRAPSSIRREGPGGGSAPEWEEGLTIQGQFGAKLIPALGGSSTRRSLDLLPRIPPPLPGGGAGNITNGNGSPAATGSNSTPRRPLSAPIRRPSSFSMELANGVETQRGGLQAAPGSPTARGGGVRAGRGPLQGDETSARAADGGGTAPPPHSAGAAAAASPTFGGRNFPGQIRETSSTAKQYGRGSSSSSSSASAGASEGAAEGGESYAQTAPAREREREREAERERERERGNQRTSQSQSFTTAHTQSLTTVSAPPSIARTSGGDDRTVSTSSFWSRGISVDVTGAASEMSDRTEADVMTRVSGMVDILKLS</sequence>
<evidence type="ECO:0000313" key="2">
    <source>
        <dbReference type="EMBL" id="GBG64442.1"/>
    </source>
</evidence>
<evidence type="ECO:0000313" key="3">
    <source>
        <dbReference type="Proteomes" id="UP000265515"/>
    </source>
</evidence>
<feature type="compositionally biased region" description="Polar residues" evidence="1">
    <location>
        <begin position="98"/>
        <end position="107"/>
    </location>
</feature>
<protein>
    <submittedName>
        <fullName evidence="2">Uncharacterized protein</fullName>
    </submittedName>
</protein>
<dbReference type="Gramene" id="GBG64442">
    <property type="protein sequence ID" value="GBG64442"/>
    <property type="gene ID" value="CBR_g44328"/>
</dbReference>
<feature type="compositionally biased region" description="Basic and acidic residues" evidence="1">
    <location>
        <begin position="240"/>
        <end position="259"/>
    </location>
</feature>
<feature type="compositionally biased region" description="Low complexity" evidence="1">
    <location>
        <begin position="211"/>
        <end position="233"/>
    </location>
</feature>
<accession>A0A388K308</accession>
<dbReference type="Proteomes" id="UP000265515">
    <property type="component" value="Unassembled WGS sequence"/>
</dbReference>
<name>A0A388K308_CHABU</name>